<proteinExistence type="predicted"/>
<dbReference type="AlphaFoldDB" id="A0A146K2V4"/>
<protein>
    <submittedName>
        <fullName evidence="1">Uncharacterized protein</fullName>
    </submittedName>
</protein>
<reference evidence="1" key="1">
    <citation type="submission" date="2015-07" db="EMBL/GenBank/DDBJ databases">
        <title>Adaptation to a free-living lifestyle via gene acquisitions in the diplomonad Trepomonas sp. PC1.</title>
        <authorList>
            <person name="Xu F."/>
            <person name="Jerlstrom-Hultqvist J."/>
            <person name="Kolisko M."/>
            <person name="Simpson A.G.B."/>
            <person name="Roger A.J."/>
            <person name="Svard S.G."/>
            <person name="Andersson J.O."/>
        </authorList>
    </citation>
    <scope>NUCLEOTIDE SEQUENCE</scope>
    <source>
        <strain evidence="1">PC1</strain>
    </source>
</reference>
<gene>
    <name evidence="1" type="ORF">TPC1_30564</name>
</gene>
<organism evidence="1">
    <name type="scientific">Trepomonas sp. PC1</name>
    <dbReference type="NCBI Taxonomy" id="1076344"/>
    <lineage>
        <taxon>Eukaryota</taxon>
        <taxon>Metamonada</taxon>
        <taxon>Diplomonadida</taxon>
        <taxon>Hexamitidae</taxon>
        <taxon>Hexamitinae</taxon>
        <taxon>Trepomonas</taxon>
    </lineage>
</organism>
<accession>A0A146K2V4</accession>
<feature type="non-terminal residue" evidence="1">
    <location>
        <position position="562"/>
    </location>
</feature>
<dbReference type="EMBL" id="GDID01006665">
    <property type="protein sequence ID" value="JAP89941.1"/>
    <property type="molecule type" value="Transcribed_RNA"/>
</dbReference>
<sequence>SYFDSDVHATIWSFVPSTAFQNENTVCISRQWLKRIYEQQYTNPNTESKNYQKIYETRDQKYVSYCCKTEVNEQQQQLFLQINNAASASRHNIHTKLDQQQNQKICDIQQLNLVDLLAMNESGVFTVTAAYPRQSDQIQQLIDCTVQFHCYELLEILKTYFQLNVSTLRHISFSKVELLQKELQIIDFQNLNEQNDFVAINSSFQYFGRQIFFKQTQKPSVNKIPILISKLNENPGEKMTYFVFSSAEQKLKNVLTKNKEDIVRKISLPLSQEQPVKNILTQDSQKFSLVDRQSKKIITNCLQLSQQQKQNLFDEATKIKYLQQENRKFKVKTFLTSEISNAIFNVSNPEFLQKVVSNLHQNGFSAVIVGPRNIANLFLRTIGAICTPRVRQNILFNYNCLQDQRQCDIQDGLCQVCFNYHHNVQLVECASLQVFNGTVLKDAHKLVINITQNFNGKNMFNNANLSFMFQYMQNEAKIDLLKQESSIKQAVHTRNIKRNFLEYLSQMVDQEDLQQLRNKIIAIKPNFINQFQQMIEFDVRTIIQQIIHNIERKEAVFLLQFP</sequence>
<feature type="non-terminal residue" evidence="1">
    <location>
        <position position="1"/>
    </location>
</feature>
<name>A0A146K2V4_9EUKA</name>
<evidence type="ECO:0000313" key="1">
    <source>
        <dbReference type="EMBL" id="JAP89941.1"/>
    </source>
</evidence>